<dbReference type="AlphaFoldDB" id="A0AAD8VW16"/>
<evidence type="ECO:0000259" key="4">
    <source>
        <dbReference type="Pfam" id="PF22936"/>
    </source>
</evidence>
<keyword evidence="1" id="KW-0064">Aspartyl protease</keyword>
<dbReference type="Proteomes" id="UP001231189">
    <property type="component" value="Unassembled WGS sequence"/>
</dbReference>
<organism evidence="5 6">
    <name type="scientific">Lolium multiflorum</name>
    <name type="common">Italian ryegrass</name>
    <name type="synonym">Lolium perenne subsp. multiflorum</name>
    <dbReference type="NCBI Taxonomy" id="4521"/>
    <lineage>
        <taxon>Eukaryota</taxon>
        <taxon>Viridiplantae</taxon>
        <taxon>Streptophyta</taxon>
        <taxon>Embryophyta</taxon>
        <taxon>Tracheophyta</taxon>
        <taxon>Spermatophyta</taxon>
        <taxon>Magnoliopsida</taxon>
        <taxon>Liliopsida</taxon>
        <taxon>Poales</taxon>
        <taxon>Poaceae</taxon>
        <taxon>BOP clade</taxon>
        <taxon>Pooideae</taxon>
        <taxon>Poodae</taxon>
        <taxon>Poeae</taxon>
        <taxon>Poeae Chloroplast Group 2 (Poeae type)</taxon>
        <taxon>Loliodinae</taxon>
        <taxon>Loliinae</taxon>
        <taxon>Lolium</taxon>
    </lineage>
</organism>
<evidence type="ECO:0000256" key="1">
    <source>
        <dbReference type="ARBA" id="ARBA00022750"/>
    </source>
</evidence>
<evidence type="ECO:0000259" key="3">
    <source>
        <dbReference type="Pfam" id="PF07727"/>
    </source>
</evidence>
<dbReference type="CDD" id="cd09272">
    <property type="entry name" value="RNase_HI_RT_Ty1"/>
    <property type="match status" value="1"/>
</dbReference>
<feature type="domain" description="Reverse transcriptase Ty1/copia-type" evidence="3">
    <location>
        <begin position="334"/>
        <end position="576"/>
    </location>
</feature>
<feature type="compositionally biased region" description="Low complexity" evidence="2">
    <location>
        <begin position="21"/>
        <end position="31"/>
    </location>
</feature>
<proteinExistence type="predicted"/>
<feature type="domain" description="Retrovirus-related Pol polyprotein from transposon TNT 1-94-like beta-barrel" evidence="4">
    <location>
        <begin position="183"/>
        <end position="260"/>
    </location>
</feature>
<feature type="region of interest" description="Disordered" evidence="2">
    <location>
        <begin position="1"/>
        <end position="82"/>
    </location>
</feature>
<dbReference type="PANTHER" id="PTHR11439:SF524">
    <property type="entry name" value="RNA-DIRECTED DNA POLYMERASE, PROTEIN KINASE RLK-PELLE-DLSV FAMILY"/>
    <property type="match status" value="1"/>
</dbReference>
<evidence type="ECO:0000313" key="6">
    <source>
        <dbReference type="Proteomes" id="UP001231189"/>
    </source>
</evidence>
<dbReference type="InterPro" id="IPR013103">
    <property type="entry name" value="RVT_2"/>
</dbReference>
<dbReference type="GO" id="GO:0004190">
    <property type="term" value="F:aspartic-type endopeptidase activity"/>
    <property type="evidence" value="ECO:0007669"/>
    <property type="project" value="UniProtKB-KW"/>
</dbReference>
<feature type="compositionally biased region" description="Low complexity" evidence="2">
    <location>
        <begin position="67"/>
        <end position="79"/>
    </location>
</feature>
<name>A0AAD8VW16_LOLMU</name>
<keyword evidence="1" id="KW-0645">Protease</keyword>
<dbReference type="Pfam" id="PF07727">
    <property type="entry name" value="RVT_2"/>
    <property type="match status" value="1"/>
</dbReference>
<evidence type="ECO:0000256" key="2">
    <source>
        <dbReference type="SAM" id="MobiDB-lite"/>
    </source>
</evidence>
<dbReference type="SUPFAM" id="SSF56672">
    <property type="entry name" value="DNA/RNA polymerases"/>
    <property type="match status" value="1"/>
</dbReference>
<accession>A0AAD8VW16</accession>
<evidence type="ECO:0000313" key="5">
    <source>
        <dbReference type="EMBL" id="KAK1618888.1"/>
    </source>
</evidence>
<keyword evidence="6" id="KW-1185">Reference proteome</keyword>
<sequence>MTNLSSTSADPPSPAHPQSSTLAALPATAPSPSAPVAPAPPAPPQQPPPPPPAKPKTGGWSKTGGRTKTATTTPAAAAPYPSGPWTGMVQAWPYQWRPHYPGAGVLGPRPAGAPPSPFAGAPFAGAAVHQAAPAYHGAHGPVYQAPAYQPPPGASAPCWDQAGLIHALQQLSVQQQHPAGGAWVMDTGATSHMASSSGNLTSLHPSSSHSCIVVGNGHLLPVTHTGHSVLNTLSRPLHLQNVLVSPSLIKNLLSVRVLTRTNPVNVEFDDIGFSVLDRVSRQVLLRCNSTGDLYYVTPTPTATSLLTSCSADLWHQRLGHPGRDNLARTLKTVNQTWTLVPRPRGANVITGKWVFRHKFRSDGTLERYKARWVVRGFSQKPGVDFDETFSPVVKSATIRAVLAIAANKDWPVHQLDVNNAFLHGHLQERVYCQQPAGFVDAARADDVCLLSKSLYGLKQAPRAWYARFAGFLDKLGFVCAKSDTSLFVLHRPAGTAYLLLYVDDVVLTASSDTLLRHVINLLRQEFALKDMGALHYFLGITVERSREGFFLSQGKYAQELLEKANMASCHSSSTPIDTSAKVSSTAGQPVADASAYRSIVGGLQYLTMTRPDITYAVQQACLHMHAPMDCHLAIVKRTLRYVSGTASYGLHLQRSSTFDLVAYSDADWAGCPDTRRSTSGYAVFLGDALVSWSSKRQPTVSRSSAEAEYRGVANVVAETCWLHQLLGELHVLVPKATVVYCDNISAVYMAANPVHHRRTKHIELDIHFVREKVALGHVRVLHVPTSQQYADIMTKGLPMSAFQDFRFSLCVRPPRSNCGGC</sequence>
<gene>
    <name evidence="5" type="ORF">QYE76_024405</name>
</gene>
<protein>
    <submittedName>
        <fullName evidence="5">Uncharacterized protein</fullName>
    </submittedName>
</protein>
<dbReference type="InterPro" id="IPR054722">
    <property type="entry name" value="PolX-like_BBD"/>
</dbReference>
<dbReference type="InterPro" id="IPR043502">
    <property type="entry name" value="DNA/RNA_pol_sf"/>
</dbReference>
<dbReference type="PANTHER" id="PTHR11439">
    <property type="entry name" value="GAG-POL-RELATED RETROTRANSPOSON"/>
    <property type="match status" value="1"/>
</dbReference>
<reference evidence="5" key="1">
    <citation type="submission" date="2023-07" db="EMBL/GenBank/DDBJ databases">
        <title>A chromosome-level genome assembly of Lolium multiflorum.</title>
        <authorList>
            <person name="Chen Y."/>
            <person name="Copetti D."/>
            <person name="Kolliker R."/>
            <person name="Studer B."/>
        </authorList>
    </citation>
    <scope>NUCLEOTIDE SEQUENCE</scope>
    <source>
        <strain evidence="5">02402/16</strain>
        <tissue evidence="5">Leaf</tissue>
    </source>
</reference>
<keyword evidence="1" id="KW-0378">Hydrolase</keyword>
<feature type="compositionally biased region" description="Pro residues" evidence="2">
    <location>
        <begin position="32"/>
        <end position="54"/>
    </location>
</feature>
<comment type="caution">
    <text evidence="5">The sequence shown here is derived from an EMBL/GenBank/DDBJ whole genome shotgun (WGS) entry which is preliminary data.</text>
</comment>
<dbReference type="EMBL" id="JAUUTY010000006">
    <property type="protein sequence ID" value="KAK1618888.1"/>
    <property type="molecule type" value="Genomic_DNA"/>
</dbReference>
<dbReference type="Pfam" id="PF22936">
    <property type="entry name" value="Pol_BBD"/>
    <property type="match status" value="1"/>
</dbReference>
<feature type="compositionally biased region" description="Polar residues" evidence="2">
    <location>
        <begin position="1"/>
        <end position="20"/>
    </location>
</feature>